<evidence type="ECO:0000256" key="1">
    <source>
        <dbReference type="ARBA" id="ARBA00023012"/>
    </source>
</evidence>
<keyword evidence="1" id="KW-0902">Two-component regulatory system</keyword>
<dbReference type="Pfam" id="PF04397">
    <property type="entry name" value="LytTR"/>
    <property type="match status" value="1"/>
</dbReference>
<dbReference type="InterPro" id="IPR001789">
    <property type="entry name" value="Sig_transdc_resp-reg_receiver"/>
</dbReference>
<sequence>MNAIRAVIVDDEPLARRGIRQLLEPHGDVEIAGEARNGREAVRLLEALRPDLVFLDVQMPELDGFAVLRRWRPERLPAVVFVTAHDAFAVRAFEAHALDYLVKPVHEARFELALTRVRERMRSAEALALSQRLSALLADGFDLESLATDMRPTSRPLAIGATGGGLIFDPSEIEWIEAEDYYAAVHARGKRHLVRESLASMQDRLDPACFVRVHRRAIVNLAQVRGLQPGEDGGVLLRDGTIVPLSRRRREQVSAAIRRYVDLMV</sequence>
<name>A0A4U5JQJ2_9GAMM</name>
<dbReference type="SUPFAM" id="SSF52172">
    <property type="entry name" value="CheY-like"/>
    <property type="match status" value="1"/>
</dbReference>
<dbReference type="RefSeq" id="WP_137267149.1">
    <property type="nucleotide sequence ID" value="NZ_SZUA01000002.1"/>
</dbReference>
<proteinExistence type="predicted"/>
<dbReference type="PANTHER" id="PTHR48111">
    <property type="entry name" value="REGULATOR OF RPOS"/>
    <property type="match status" value="1"/>
</dbReference>
<gene>
    <name evidence="6" type="ORF">FCE95_11500</name>
</gene>
<evidence type="ECO:0000256" key="2">
    <source>
        <dbReference type="ARBA" id="ARBA00023125"/>
    </source>
</evidence>
<dbReference type="Proteomes" id="UP000308707">
    <property type="component" value="Unassembled WGS sequence"/>
</dbReference>
<dbReference type="Gene3D" id="2.40.50.1020">
    <property type="entry name" value="LytTr DNA-binding domain"/>
    <property type="match status" value="1"/>
</dbReference>
<dbReference type="PROSITE" id="PS50930">
    <property type="entry name" value="HTH_LYTTR"/>
    <property type="match status" value="1"/>
</dbReference>
<keyword evidence="7" id="KW-1185">Reference proteome</keyword>
<evidence type="ECO:0000259" key="5">
    <source>
        <dbReference type="PROSITE" id="PS50930"/>
    </source>
</evidence>
<accession>A0A4U5JQJ2</accession>
<dbReference type="GO" id="GO:0032993">
    <property type="term" value="C:protein-DNA complex"/>
    <property type="evidence" value="ECO:0007669"/>
    <property type="project" value="TreeGrafter"/>
</dbReference>
<evidence type="ECO:0000259" key="4">
    <source>
        <dbReference type="PROSITE" id="PS50110"/>
    </source>
</evidence>
<dbReference type="OrthoDB" id="236568at2"/>
<keyword evidence="2" id="KW-0238">DNA-binding</keyword>
<dbReference type="GO" id="GO:0000156">
    <property type="term" value="F:phosphorelay response regulator activity"/>
    <property type="evidence" value="ECO:0007669"/>
    <property type="project" value="TreeGrafter"/>
</dbReference>
<feature type="domain" description="Response regulatory" evidence="4">
    <location>
        <begin position="5"/>
        <end position="118"/>
    </location>
</feature>
<dbReference type="EMBL" id="SZUA01000002">
    <property type="protein sequence ID" value="TKR30718.1"/>
    <property type="molecule type" value="Genomic_DNA"/>
</dbReference>
<keyword evidence="3" id="KW-0597">Phosphoprotein</keyword>
<dbReference type="PROSITE" id="PS50110">
    <property type="entry name" value="RESPONSE_REGULATORY"/>
    <property type="match status" value="1"/>
</dbReference>
<dbReference type="AlphaFoldDB" id="A0A4U5JQJ2"/>
<feature type="modified residue" description="4-aspartylphosphate" evidence="3">
    <location>
        <position position="56"/>
    </location>
</feature>
<dbReference type="Pfam" id="PF00072">
    <property type="entry name" value="Response_reg"/>
    <property type="match status" value="1"/>
</dbReference>
<evidence type="ECO:0000256" key="3">
    <source>
        <dbReference type="PROSITE-ProRule" id="PRU00169"/>
    </source>
</evidence>
<protein>
    <submittedName>
        <fullName evidence="6">Response regulator transcription factor</fullName>
    </submittedName>
</protein>
<dbReference type="GO" id="GO:0006355">
    <property type="term" value="P:regulation of DNA-templated transcription"/>
    <property type="evidence" value="ECO:0007669"/>
    <property type="project" value="TreeGrafter"/>
</dbReference>
<feature type="domain" description="HTH LytTR-type" evidence="5">
    <location>
        <begin position="159"/>
        <end position="259"/>
    </location>
</feature>
<evidence type="ECO:0000313" key="7">
    <source>
        <dbReference type="Proteomes" id="UP000308707"/>
    </source>
</evidence>
<reference evidence="6 7" key="1">
    <citation type="submission" date="2019-04" db="EMBL/GenBank/DDBJ databases">
        <title>Reference strain of H23.</title>
        <authorList>
            <person name="Luo X."/>
        </authorList>
    </citation>
    <scope>NUCLEOTIDE SEQUENCE [LARGE SCALE GENOMIC DNA]</scope>
    <source>
        <strain evidence="6 7">H23</strain>
    </source>
</reference>
<dbReference type="InterPro" id="IPR007492">
    <property type="entry name" value="LytTR_DNA-bd_dom"/>
</dbReference>
<evidence type="ECO:0000313" key="6">
    <source>
        <dbReference type="EMBL" id="TKR30718.1"/>
    </source>
</evidence>
<dbReference type="GO" id="GO:0000976">
    <property type="term" value="F:transcription cis-regulatory region binding"/>
    <property type="evidence" value="ECO:0007669"/>
    <property type="project" value="TreeGrafter"/>
</dbReference>
<dbReference type="Gene3D" id="3.40.50.2300">
    <property type="match status" value="1"/>
</dbReference>
<dbReference type="SMART" id="SM00850">
    <property type="entry name" value="LytTR"/>
    <property type="match status" value="1"/>
</dbReference>
<organism evidence="6 7">
    <name type="scientific">Luteimonas gilva</name>
    <dbReference type="NCBI Taxonomy" id="2572684"/>
    <lineage>
        <taxon>Bacteria</taxon>
        <taxon>Pseudomonadati</taxon>
        <taxon>Pseudomonadota</taxon>
        <taxon>Gammaproteobacteria</taxon>
        <taxon>Lysobacterales</taxon>
        <taxon>Lysobacteraceae</taxon>
        <taxon>Luteimonas</taxon>
    </lineage>
</organism>
<dbReference type="InterPro" id="IPR011006">
    <property type="entry name" value="CheY-like_superfamily"/>
</dbReference>
<dbReference type="SMART" id="SM00448">
    <property type="entry name" value="REC"/>
    <property type="match status" value="1"/>
</dbReference>
<dbReference type="InterPro" id="IPR039420">
    <property type="entry name" value="WalR-like"/>
</dbReference>
<dbReference type="PANTHER" id="PTHR48111:SF69">
    <property type="entry name" value="RESPONSE REGULATOR RECEIVER"/>
    <property type="match status" value="1"/>
</dbReference>
<dbReference type="GO" id="GO:0005829">
    <property type="term" value="C:cytosol"/>
    <property type="evidence" value="ECO:0007669"/>
    <property type="project" value="TreeGrafter"/>
</dbReference>
<comment type="caution">
    <text evidence="6">The sequence shown here is derived from an EMBL/GenBank/DDBJ whole genome shotgun (WGS) entry which is preliminary data.</text>
</comment>